<organism evidence="2 3">
    <name type="scientific">Vogesella aquatica</name>
    <dbReference type="NCBI Taxonomy" id="2984206"/>
    <lineage>
        <taxon>Bacteria</taxon>
        <taxon>Pseudomonadati</taxon>
        <taxon>Pseudomonadota</taxon>
        <taxon>Betaproteobacteria</taxon>
        <taxon>Neisseriales</taxon>
        <taxon>Chromobacteriaceae</taxon>
        <taxon>Vogesella</taxon>
    </lineage>
</organism>
<dbReference type="Gene3D" id="2.20.110.10">
    <property type="entry name" value="Histone H3 K4-specific methyltransferase SET7/9 N-terminal domain"/>
    <property type="match status" value="1"/>
</dbReference>
<evidence type="ECO:0000313" key="2">
    <source>
        <dbReference type="EMBL" id="MDC7715984.1"/>
    </source>
</evidence>
<protein>
    <recommendedName>
        <fullName evidence="4">MORN repeat variant</fullName>
    </recommendedName>
</protein>
<dbReference type="SUPFAM" id="SSF82185">
    <property type="entry name" value="Histone H3 K4-specific methyltransferase SET7/9 N-terminal domain"/>
    <property type="match status" value="2"/>
</dbReference>
<accession>A0ABT5IWJ4</accession>
<dbReference type="RefSeq" id="WP_272750435.1">
    <property type="nucleotide sequence ID" value="NZ_JAQQLF010000002.1"/>
</dbReference>
<proteinExistence type="predicted"/>
<comment type="caution">
    <text evidence="2">The sequence shown here is derived from an EMBL/GenBank/DDBJ whole genome shotgun (WGS) entry which is preliminary data.</text>
</comment>
<name>A0ABT5IWJ4_9NEIS</name>
<evidence type="ECO:0000256" key="1">
    <source>
        <dbReference type="SAM" id="SignalP"/>
    </source>
</evidence>
<gene>
    <name evidence="2" type="ORF">PQU95_01935</name>
</gene>
<evidence type="ECO:0000313" key="3">
    <source>
        <dbReference type="Proteomes" id="UP001219956"/>
    </source>
</evidence>
<sequence length="327" mass="36431">MKTNVRAVSVLCLCTIALNISQASVLDFRNAEIANGKVYRQGANAPFSGKVTNMPLERLINNQGGYFKVMPIIFSGTGTPAPGILLQGLMAYSNGLLAICDADFTDGQMDGLVQCRKEKTGERLLKIQFKRGMLNGPLNFYGNVATANVNFQQGHAQGQMTIRMVKSGKLIHTFQLQNGLLHGREAVLNEQTGAVTSYANYVNGSMEGQIVRLTPDGKQIIYQGTMANNQQHGPEKFFYPSGQLMKTGQWEKGVPEGLFQYYDEQGKSTKQELWKYGVKHDPVVYAKRECVREKIEAFEETNNDPDMVRQELRRLQDLCYGPSPVEQ</sequence>
<feature type="signal peptide" evidence="1">
    <location>
        <begin position="1"/>
        <end position="23"/>
    </location>
</feature>
<evidence type="ECO:0008006" key="4">
    <source>
        <dbReference type="Google" id="ProtNLM"/>
    </source>
</evidence>
<keyword evidence="1" id="KW-0732">Signal</keyword>
<keyword evidence="3" id="KW-1185">Reference proteome</keyword>
<dbReference type="EMBL" id="JAQQLF010000002">
    <property type="protein sequence ID" value="MDC7715984.1"/>
    <property type="molecule type" value="Genomic_DNA"/>
</dbReference>
<feature type="chain" id="PRO_5046154753" description="MORN repeat variant" evidence="1">
    <location>
        <begin position="24"/>
        <end position="327"/>
    </location>
</feature>
<reference evidence="2 3" key="1">
    <citation type="submission" date="2023-01" db="EMBL/GenBank/DDBJ databases">
        <title>Novel species of the genus Vogesella isolated from rivers.</title>
        <authorList>
            <person name="Lu H."/>
        </authorList>
    </citation>
    <scope>NUCLEOTIDE SEQUENCE [LARGE SCALE GENOMIC DNA]</scope>
    <source>
        <strain evidence="2 3">DC21W</strain>
    </source>
</reference>
<dbReference type="Proteomes" id="UP001219956">
    <property type="component" value="Unassembled WGS sequence"/>
</dbReference>